<dbReference type="EnsemblPlants" id="AET2Gv20688800.14">
    <property type="protein sequence ID" value="AET2Gv20688800.14"/>
    <property type="gene ID" value="AET2Gv20688800"/>
</dbReference>
<organism evidence="2 3">
    <name type="scientific">Aegilops tauschii subsp. strangulata</name>
    <name type="common">Goatgrass</name>
    <dbReference type="NCBI Taxonomy" id="200361"/>
    <lineage>
        <taxon>Eukaryota</taxon>
        <taxon>Viridiplantae</taxon>
        <taxon>Streptophyta</taxon>
        <taxon>Embryophyta</taxon>
        <taxon>Tracheophyta</taxon>
        <taxon>Spermatophyta</taxon>
        <taxon>Magnoliopsida</taxon>
        <taxon>Liliopsida</taxon>
        <taxon>Poales</taxon>
        <taxon>Poaceae</taxon>
        <taxon>BOP clade</taxon>
        <taxon>Pooideae</taxon>
        <taxon>Triticodae</taxon>
        <taxon>Triticeae</taxon>
        <taxon>Triticinae</taxon>
        <taxon>Aegilops</taxon>
    </lineage>
</organism>
<name>A0A453C052_AEGTS</name>
<dbReference type="Gramene" id="AET2Gv20688800.16">
    <property type="protein sequence ID" value="AET2Gv20688800.16"/>
    <property type="gene ID" value="AET2Gv20688800"/>
</dbReference>
<feature type="region of interest" description="Disordered" evidence="1">
    <location>
        <begin position="1"/>
        <end position="51"/>
    </location>
</feature>
<dbReference type="Gramene" id="AET2Gv20688800.20">
    <property type="protein sequence ID" value="AET2Gv20688800.20"/>
    <property type="gene ID" value="AET2Gv20688800"/>
</dbReference>
<dbReference type="Gramene" id="AET2Gv20688800.9">
    <property type="protein sequence ID" value="AET2Gv20688800.9"/>
    <property type="gene ID" value="AET2Gv20688800"/>
</dbReference>
<keyword evidence="3" id="KW-1185">Reference proteome</keyword>
<dbReference type="EnsemblPlants" id="AET2Gv20688800.26">
    <property type="protein sequence ID" value="AET2Gv20688800.26"/>
    <property type="gene ID" value="AET2Gv20688800"/>
</dbReference>
<reference evidence="2" key="4">
    <citation type="submission" date="2019-03" db="UniProtKB">
        <authorList>
            <consortium name="EnsemblPlants"/>
        </authorList>
    </citation>
    <scope>IDENTIFICATION</scope>
</reference>
<dbReference type="Gramene" id="AET2Gv20688800.18">
    <property type="protein sequence ID" value="AET2Gv20688800.18"/>
    <property type="gene ID" value="AET2Gv20688800"/>
</dbReference>
<protein>
    <submittedName>
        <fullName evidence="2">Uncharacterized protein</fullName>
    </submittedName>
</protein>
<feature type="compositionally biased region" description="Polar residues" evidence="1">
    <location>
        <begin position="18"/>
        <end position="29"/>
    </location>
</feature>
<evidence type="ECO:0000313" key="3">
    <source>
        <dbReference type="Proteomes" id="UP000015105"/>
    </source>
</evidence>
<dbReference type="EnsemblPlants" id="AET2Gv20688800.9">
    <property type="protein sequence ID" value="AET2Gv20688800.9"/>
    <property type="gene ID" value="AET2Gv20688800"/>
</dbReference>
<reference evidence="2" key="3">
    <citation type="journal article" date="2017" name="Nature">
        <title>Genome sequence of the progenitor of the wheat D genome Aegilops tauschii.</title>
        <authorList>
            <person name="Luo M.C."/>
            <person name="Gu Y.Q."/>
            <person name="Puiu D."/>
            <person name="Wang H."/>
            <person name="Twardziok S.O."/>
            <person name="Deal K.R."/>
            <person name="Huo N."/>
            <person name="Zhu T."/>
            <person name="Wang L."/>
            <person name="Wang Y."/>
            <person name="McGuire P.E."/>
            <person name="Liu S."/>
            <person name="Long H."/>
            <person name="Ramasamy R.K."/>
            <person name="Rodriguez J.C."/>
            <person name="Van S.L."/>
            <person name="Yuan L."/>
            <person name="Wang Z."/>
            <person name="Xia Z."/>
            <person name="Xiao L."/>
            <person name="Anderson O.D."/>
            <person name="Ouyang S."/>
            <person name="Liang Y."/>
            <person name="Zimin A.V."/>
            <person name="Pertea G."/>
            <person name="Qi P."/>
            <person name="Bennetzen J.L."/>
            <person name="Dai X."/>
            <person name="Dawson M.W."/>
            <person name="Muller H.G."/>
            <person name="Kugler K."/>
            <person name="Rivarola-Duarte L."/>
            <person name="Spannagl M."/>
            <person name="Mayer K.F.X."/>
            <person name="Lu F.H."/>
            <person name="Bevan M.W."/>
            <person name="Leroy P."/>
            <person name="Li P."/>
            <person name="You F.M."/>
            <person name="Sun Q."/>
            <person name="Liu Z."/>
            <person name="Lyons E."/>
            <person name="Wicker T."/>
            <person name="Salzberg S.L."/>
            <person name="Devos K.M."/>
            <person name="Dvorak J."/>
        </authorList>
    </citation>
    <scope>NUCLEOTIDE SEQUENCE [LARGE SCALE GENOMIC DNA]</scope>
    <source>
        <strain evidence="2">cv. AL8/78</strain>
    </source>
</reference>
<dbReference type="EnsemblPlants" id="AET2Gv20688800.20">
    <property type="protein sequence ID" value="AET2Gv20688800.20"/>
    <property type="gene ID" value="AET2Gv20688800"/>
</dbReference>
<dbReference type="Gramene" id="AET2Gv20688800.24">
    <property type="protein sequence ID" value="AET2Gv20688800.24"/>
    <property type="gene ID" value="AET2Gv20688800"/>
</dbReference>
<dbReference type="Gramene" id="AET2Gv20688800.5">
    <property type="protein sequence ID" value="AET2Gv20688800.5"/>
    <property type="gene ID" value="AET2Gv20688800"/>
</dbReference>
<accession>A0A453C052</accession>
<dbReference type="Proteomes" id="UP000015105">
    <property type="component" value="Chromosome 2D"/>
</dbReference>
<dbReference type="EnsemblPlants" id="AET2Gv20688800.13">
    <property type="protein sequence ID" value="AET2Gv20688800.13"/>
    <property type="gene ID" value="AET2Gv20688800"/>
</dbReference>
<evidence type="ECO:0000256" key="1">
    <source>
        <dbReference type="SAM" id="MobiDB-lite"/>
    </source>
</evidence>
<dbReference type="EnsemblPlants" id="AET2Gv20688800.18">
    <property type="protein sequence ID" value="AET2Gv20688800.18"/>
    <property type="gene ID" value="AET2Gv20688800"/>
</dbReference>
<dbReference type="EnsemblPlants" id="AET2Gv20688800.16">
    <property type="protein sequence ID" value="AET2Gv20688800.16"/>
    <property type="gene ID" value="AET2Gv20688800"/>
</dbReference>
<dbReference type="Gramene" id="AET2Gv20688800.26">
    <property type="protein sequence ID" value="AET2Gv20688800.26"/>
    <property type="gene ID" value="AET2Gv20688800"/>
</dbReference>
<sequence length="86" mass="9405">MNRTTSKKLPAEAASHPCSVSSLATSAPPTSKAPGDGKYKQHNPNSPWQSLWPFLQTRRGCRDPCTHPATCATTLWKQNSEKRNGV</sequence>
<dbReference type="EnsemblPlants" id="AET2Gv20688800.5">
    <property type="protein sequence ID" value="AET2Gv20688800.5"/>
    <property type="gene ID" value="AET2Gv20688800"/>
</dbReference>
<dbReference type="EnsemblPlants" id="AET2Gv20688800.15">
    <property type="protein sequence ID" value="AET2Gv20688800.15"/>
    <property type="gene ID" value="AET2Gv20688800"/>
</dbReference>
<dbReference type="AlphaFoldDB" id="A0A453C052"/>
<dbReference type="Gramene" id="AET2Gv20688800.15">
    <property type="protein sequence ID" value="AET2Gv20688800.15"/>
    <property type="gene ID" value="AET2Gv20688800"/>
</dbReference>
<reference evidence="3" key="2">
    <citation type="journal article" date="2017" name="Nat. Plants">
        <title>The Aegilops tauschii genome reveals multiple impacts of transposons.</title>
        <authorList>
            <person name="Zhao G."/>
            <person name="Zou C."/>
            <person name="Li K."/>
            <person name="Wang K."/>
            <person name="Li T."/>
            <person name="Gao L."/>
            <person name="Zhang X."/>
            <person name="Wang H."/>
            <person name="Yang Z."/>
            <person name="Liu X."/>
            <person name="Jiang W."/>
            <person name="Mao L."/>
            <person name="Kong X."/>
            <person name="Jiao Y."/>
            <person name="Jia J."/>
        </authorList>
    </citation>
    <scope>NUCLEOTIDE SEQUENCE [LARGE SCALE GENOMIC DNA]</scope>
    <source>
        <strain evidence="3">cv. AL8/78</strain>
    </source>
</reference>
<dbReference type="Gramene" id="AET2Gv20688800.14">
    <property type="protein sequence ID" value="AET2Gv20688800.14"/>
    <property type="gene ID" value="AET2Gv20688800"/>
</dbReference>
<dbReference type="Gramene" id="AET2Gv20688800.13">
    <property type="protein sequence ID" value="AET2Gv20688800.13"/>
    <property type="gene ID" value="AET2Gv20688800"/>
</dbReference>
<dbReference type="EnsemblPlants" id="AET2Gv20688800.24">
    <property type="protein sequence ID" value="AET2Gv20688800.24"/>
    <property type="gene ID" value="AET2Gv20688800"/>
</dbReference>
<evidence type="ECO:0000313" key="2">
    <source>
        <dbReference type="EnsemblPlants" id="AET2Gv20688800.9"/>
    </source>
</evidence>
<reference evidence="2" key="5">
    <citation type="journal article" date="2021" name="G3 (Bethesda)">
        <title>Aegilops tauschii genome assembly Aet v5.0 features greater sequence contiguity and improved annotation.</title>
        <authorList>
            <person name="Wang L."/>
            <person name="Zhu T."/>
            <person name="Rodriguez J.C."/>
            <person name="Deal K.R."/>
            <person name="Dubcovsky J."/>
            <person name="McGuire P.E."/>
            <person name="Lux T."/>
            <person name="Spannagl M."/>
            <person name="Mayer K.F.X."/>
            <person name="Baldrich P."/>
            <person name="Meyers B.C."/>
            <person name="Huo N."/>
            <person name="Gu Y.Q."/>
            <person name="Zhou H."/>
            <person name="Devos K.M."/>
            <person name="Bennetzen J.L."/>
            <person name="Unver T."/>
            <person name="Budak H."/>
            <person name="Gulick P.J."/>
            <person name="Galiba G."/>
            <person name="Kalapos B."/>
            <person name="Nelson D.R."/>
            <person name="Li P."/>
            <person name="You F.M."/>
            <person name="Luo M.C."/>
            <person name="Dvorak J."/>
        </authorList>
    </citation>
    <scope>NUCLEOTIDE SEQUENCE [LARGE SCALE GENOMIC DNA]</scope>
    <source>
        <strain evidence="2">cv. AL8/78</strain>
    </source>
</reference>
<reference evidence="3" key="1">
    <citation type="journal article" date="2014" name="Science">
        <title>Ancient hybridizations among the ancestral genomes of bread wheat.</title>
        <authorList>
            <consortium name="International Wheat Genome Sequencing Consortium,"/>
            <person name="Marcussen T."/>
            <person name="Sandve S.R."/>
            <person name="Heier L."/>
            <person name="Spannagl M."/>
            <person name="Pfeifer M."/>
            <person name="Jakobsen K.S."/>
            <person name="Wulff B.B."/>
            <person name="Steuernagel B."/>
            <person name="Mayer K.F."/>
            <person name="Olsen O.A."/>
        </authorList>
    </citation>
    <scope>NUCLEOTIDE SEQUENCE [LARGE SCALE GENOMIC DNA]</scope>
    <source>
        <strain evidence="3">cv. AL8/78</strain>
    </source>
</reference>
<proteinExistence type="predicted"/>